<dbReference type="Pfam" id="PF00852">
    <property type="entry name" value="Glyco_transf_10"/>
    <property type="match status" value="1"/>
</dbReference>
<keyword evidence="9 12" id="KW-0333">Golgi apparatus</keyword>
<evidence type="ECO:0000256" key="2">
    <source>
        <dbReference type="ARBA" id="ARBA00004922"/>
    </source>
</evidence>
<evidence type="ECO:0000259" key="13">
    <source>
        <dbReference type="Pfam" id="PF00852"/>
    </source>
</evidence>
<dbReference type="Proteomes" id="UP001634394">
    <property type="component" value="Unassembled WGS sequence"/>
</dbReference>
<evidence type="ECO:0000256" key="1">
    <source>
        <dbReference type="ARBA" id="ARBA00004323"/>
    </source>
</evidence>
<sequence length="454" mass="52903">MRVTLKKVVTSCITIGVFFLLVFNFYNRSLWIYESNTHPDNAEYNKIHKPVMPYEKNGIHTTLYGLNGHLLRNVTVAINPMQPLAAKTTRLVVWPDKEQFNDDRIVAQLEYKPKWLEEKETKKENLSLKQIFLYSGFGNWQVKQGQETFKEQNCRVNTCSLVAGGKASEADAILFQHMPARPNFQRPNSQIWILFLLESPNHTPGLNGFENVFNWTASYRHDSDIVAPYEKFVRYNESVKTLPQNKSYAVGKVKQVAWFVSNCGARNGRREYANELAKYIQVDIYGGCGDHMCPRHDSGRCFEMLSKEYKFYLAFENSNCRDYITEKFFVNGLSNDIIPIVMGAAPEDYERAAPPHSYIHVEDFETPKLLAEYLHKLDQNDDLYNEYFAWKGTGRLINTYFWCRVCAMLHDDTRTHSSYKDIERWWRGNGVCIGKDTWRSHPRSSKFIIEDYLS</sequence>
<comment type="pathway">
    <text evidence="2">Protein modification; protein glycosylation.</text>
</comment>
<dbReference type="GO" id="GO:0000139">
    <property type="term" value="C:Golgi membrane"/>
    <property type="evidence" value="ECO:0007669"/>
    <property type="project" value="UniProtKB-SubCell"/>
</dbReference>
<keyword evidence="4 12" id="KW-0328">Glycosyltransferase</keyword>
<comment type="subcellular location">
    <subcellularLocation>
        <location evidence="1">Golgi apparatus membrane</location>
        <topology evidence="1">Single-pass type II membrane protein</topology>
    </subcellularLocation>
    <subcellularLocation>
        <location evidence="12">Golgi apparatus</location>
        <location evidence="12">Golgi stack membrane</location>
        <topology evidence="12">Single-pass type II membrane protein</topology>
    </subcellularLocation>
</comment>
<dbReference type="AlphaFoldDB" id="A0ABD3TWZ9"/>
<dbReference type="GO" id="GO:0008417">
    <property type="term" value="F:fucosyltransferase activity"/>
    <property type="evidence" value="ECO:0007669"/>
    <property type="project" value="UniProtKB-ARBA"/>
</dbReference>
<dbReference type="EMBL" id="JBJQND010000017">
    <property type="protein sequence ID" value="KAL3841347.1"/>
    <property type="molecule type" value="Genomic_DNA"/>
</dbReference>
<organism evidence="15 16">
    <name type="scientific">Sinanodonta woodiana</name>
    <name type="common">Chinese pond mussel</name>
    <name type="synonym">Anodonta woodiana</name>
    <dbReference type="NCBI Taxonomy" id="1069815"/>
    <lineage>
        <taxon>Eukaryota</taxon>
        <taxon>Metazoa</taxon>
        <taxon>Spiralia</taxon>
        <taxon>Lophotrochozoa</taxon>
        <taxon>Mollusca</taxon>
        <taxon>Bivalvia</taxon>
        <taxon>Autobranchia</taxon>
        <taxon>Heteroconchia</taxon>
        <taxon>Palaeoheterodonta</taxon>
        <taxon>Unionida</taxon>
        <taxon>Unionoidea</taxon>
        <taxon>Unionidae</taxon>
        <taxon>Unioninae</taxon>
        <taxon>Sinanodonta</taxon>
    </lineage>
</organism>
<evidence type="ECO:0000256" key="7">
    <source>
        <dbReference type="ARBA" id="ARBA00022968"/>
    </source>
</evidence>
<dbReference type="InterPro" id="IPR031481">
    <property type="entry name" value="Glyco_tran_10_N"/>
</dbReference>
<keyword evidence="11" id="KW-0325">Glycoprotein</keyword>
<dbReference type="EC" id="2.4.1.-" evidence="12"/>
<evidence type="ECO:0000313" key="15">
    <source>
        <dbReference type="EMBL" id="KAL3841347.1"/>
    </source>
</evidence>
<evidence type="ECO:0000256" key="12">
    <source>
        <dbReference type="RuleBase" id="RU003832"/>
    </source>
</evidence>
<feature type="domain" description="Fucosyltransferase C-terminal" evidence="13">
    <location>
        <begin position="251"/>
        <end position="425"/>
    </location>
</feature>
<dbReference type="InterPro" id="IPR055270">
    <property type="entry name" value="Glyco_tran_10_C"/>
</dbReference>
<evidence type="ECO:0000256" key="10">
    <source>
        <dbReference type="ARBA" id="ARBA00023136"/>
    </source>
</evidence>
<feature type="domain" description="Fucosyltransferase N-terminal" evidence="14">
    <location>
        <begin position="140"/>
        <end position="229"/>
    </location>
</feature>
<evidence type="ECO:0000256" key="9">
    <source>
        <dbReference type="ARBA" id="ARBA00023034"/>
    </source>
</evidence>
<dbReference type="Gene3D" id="3.40.50.11660">
    <property type="entry name" value="Glycosyl transferase family 10, C-terminal domain"/>
    <property type="match status" value="1"/>
</dbReference>
<evidence type="ECO:0000259" key="14">
    <source>
        <dbReference type="Pfam" id="PF17039"/>
    </source>
</evidence>
<dbReference type="InterPro" id="IPR038577">
    <property type="entry name" value="GT10-like_C_sf"/>
</dbReference>
<keyword evidence="7" id="KW-0735">Signal-anchor</keyword>
<accession>A0ABD3TWZ9</accession>
<keyword evidence="6 12" id="KW-0812">Transmembrane</keyword>
<dbReference type="PANTHER" id="PTHR48438">
    <property type="entry name" value="ALPHA-(1,3)-FUCOSYLTRANSFERASE C-RELATED"/>
    <property type="match status" value="1"/>
</dbReference>
<dbReference type="InterPro" id="IPR001503">
    <property type="entry name" value="Glyco_trans_10"/>
</dbReference>
<gene>
    <name evidence="15" type="ORF">ACJMK2_019506</name>
</gene>
<dbReference type="PANTHER" id="PTHR48438:SF1">
    <property type="entry name" value="ALPHA-(1,3)-FUCOSYLTRANSFERASE C-RELATED"/>
    <property type="match status" value="1"/>
</dbReference>
<name>A0ABD3TWZ9_SINWO</name>
<evidence type="ECO:0000313" key="16">
    <source>
        <dbReference type="Proteomes" id="UP001634394"/>
    </source>
</evidence>
<evidence type="ECO:0000256" key="6">
    <source>
        <dbReference type="ARBA" id="ARBA00022692"/>
    </source>
</evidence>
<dbReference type="FunFam" id="3.40.50.11660:FF:000004">
    <property type="entry name" value="Glycoprotein 3-alpha-L-fucosyltransferase A"/>
    <property type="match status" value="1"/>
</dbReference>
<evidence type="ECO:0000256" key="4">
    <source>
        <dbReference type="ARBA" id="ARBA00022676"/>
    </source>
</evidence>
<keyword evidence="16" id="KW-1185">Reference proteome</keyword>
<comment type="caution">
    <text evidence="15">The sequence shown here is derived from an EMBL/GenBank/DDBJ whole genome shotgun (WGS) entry which is preliminary data.</text>
</comment>
<protein>
    <recommendedName>
        <fullName evidence="12">Fucosyltransferase</fullName>
        <ecNumber evidence="12">2.4.1.-</ecNumber>
    </recommendedName>
</protein>
<keyword evidence="8 12" id="KW-1133">Transmembrane helix</keyword>
<comment type="similarity">
    <text evidence="3 12">Belongs to the glycosyltransferase 10 family.</text>
</comment>
<proteinExistence type="inferred from homology"/>
<evidence type="ECO:0000256" key="3">
    <source>
        <dbReference type="ARBA" id="ARBA00008919"/>
    </source>
</evidence>
<evidence type="ECO:0000256" key="5">
    <source>
        <dbReference type="ARBA" id="ARBA00022679"/>
    </source>
</evidence>
<feature type="transmembrane region" description="Helical" evidence="12">
    <location>
        <begin position="7"/>
        <end position="26"/>
    </location>
</feature>
<dbReference type="GO" id="GO:0032580">
    <property type="term" value="C:Golgi cisterna membrane"/>
    <property type="evidence" value="ECO:0007669"/>
    <property type="project" value="UniProtKB-SubCell"/>
</dbReference>
<reference evidence="15 16" key="1">
    <citation type="submission" date="2024-11" db="EMBL/GenBank/DDBJ databases">
        <title>Chromosome-level genome assembly of the freshwater bivalve Anodonta woodiana.</title>
        <authorList>
            <person name="Chen X."/>
        </authorList>
    </citation>
    <scope>NUCLEOTIDE SEQUENCE [LARGE SCALE GENOMIC DNA]</scope>
    <source>
        <strain evidence="15">MN2024</strain>
        <tissue evidence="15">Gills</tissue>
    </source>
</reference>
<keyword evidence="10 12" id="KW-0472">Membrane</keyword>
<dbReference type="SUPFAM" id="SSF53756">
    <property type="entry name" value="UDP-Glycosyltransferase/glycogen phosphorylase"/>
    <property type="match status" value="1"/>
</dbReference>
<evidence type="ECO:0000256" key="8">
    <source>
        <dbReference type="ARBA" id="ARBA00022989"/>
    </source>
</evidence>
<keyword evidence="5 12" id="KW-0808">Transferase</keyword>
<evidence type="ECO:0000256" key="11">
    <source>
        <dbReference type="ARBA" id="ARBA00023180"/>
    </source>
</evidence>
<dbReference type="Pfam" id="PF17039">
    <property type="entry name" value="Glyco_tran_10_N"/>
    <property type="match status" value="1"/>
</dbReference>